<evidence type="ECO:0000313" key="2">
    <source>
        <dbReference type="Proteomes" id="UP001155380"/>
    </source>
</evidence>
<gene>
    <name evidence="1" type="ORF">NBH21_12685</name>
</gene>
<dbReference type="AlphaFoldDB" id="A0AAJ1BZ44"/>
<dbReference type="RefSeq" id="WP_250913359.1">
    <property type="nucleotide sequence ID" value="NZ_JAMXLX010000003.1"/>
</dbReference>
<name>A0AAJ1BZ44_9HYPH</name>
<proteinExistence type="predicted"/>
<reference evidence="1" key="1">
    <citation type="submission" date="2022-06" db="EMBL/GenBank/DDBJ databases">
        <authorList>
            <person name="Sun Q."/>
        </authorList>
    </citation>
    <scope>NUCLEOTIDE SEQUENCE</scope>
    <source>
        <strain evidence="1">S101</strain>
    </source>
</reference>
<sequence length="83" mass="9291">MKAQRVEVLPVSLPPRGLNREQAAAYIGVSTSLFDEMTDDGRMPRPKKANARNIWDRFALDKAFTRLPGGGGEEDTDDWETQV</sequence>
<evidence type="ECO:0000313" key="1">
    <source>
        <dbReference type="EMBL" id="MCO5957633.1"/>
    </source>
</evidence>
<dbReference type="EMBL" id="JAMXLX010000003">
    <property type="protein sequence ID" value="MCO5957633.1"/>
    <property type="molecule type" value="Genomic_DNA"/>
</dbReference>
<comment type="caution">
    <text evidence="1">The sequence shown here is derived from an EMBL/GenBank/DDBJ whole genome shotgun (WGS) entry which is preliminary data.</text>
</comment>
<organism evidence="1 2">
    <name type="scientific">Ciceribacter sichuanensis</name>
    <dbReference type="NCBI Taxonomy" id="2949647"/>
    <lineage>
        <taxon>Bacteria</taxon>
        <taxon>Pseudomonadati</taxon>
        <taxon>Pseudomonadota</taxon>
        <taxon>Alphaproteobacteria</taxon>
        <taxon>Hyphomicrobiales</taxon>
        <taxon>Rhizobiaceae</taxon>
        <taxon>Ciceribacter</taxon>
    </lineage>
</organism>
<accession>A0AAJ1BZ44</accession>
<dbReference type="Proteomes" id="UP001155380">
    <property type="component" value="Unassembled WGS sequence"/>
</dbReference>
<protein>
    <submittedName>
        <fullName evidence="1">Uncharacterized protein</fullName>
    </submittedName>
</protein>